<dbReference type="AlphaFoldDB" id="A0A1M5KCY2"/>
<dbReference type="PANTHER" id="PTHR22893:SF91">
    <property type="entry name" value="NADPH DEHYDROGENASE 2-RELATED"/>
    <property type="match status" value="1"/>
</dbReference>
<feature type="domain" description="NADH:flavin oxidoreductase/NADH oxidase N-terminal" evidence="4">
    <location>
        <begin position="7"/>
        <end position="336"/>
    </location>
</feature>
<dbReference type="InterPro" id="IPR013785">
    <property type="entry name" value="Aldolase_TIM"/>
</dbReference>
<keyword evidence="3" id="KW-0560">Oxidoreductase</keyword>
<dbReference type="eggNOG" id="COG1902">
    <property type="taxonomic scope" value="Bacteria"/>
</dbReference>
<comment type="cofactor">
    <cofactor evidence="1">
        <name>FMN</name>
        <dbReference type="ChEBI" id="CHEBI:58210"/>
    </cofactor>
</comment>
<comment type="similarity">
    <text evidence="2">Belongs to the NADH:flavin oxidoreductase/NADH oxidase family.</text>
</comment>
<evidence type="ECO:0000313" key="6">
    <source>
        <dbReference type="Proteomes" id="UP000184047"/>
    </source>
</evidence>
<protein>
    <submittedName>
        <fullName evidence="5">N-ethylmaleimide reductase</fullName>
    </submittedName>
</protein>
<name>A0A1M5KCY2_9FLAO</name>
<reference evidence="6" key="1">
    <citation type="submission" date="2016-11" db="EMBL/GenBank/DDBJ databases">
        <authorList>
            <person name="Varghese N."/>
            <person name="Submissions S."/>
        </authorList>
    </citation>
    <scope>NUCLEOTIDE SEQUENCE [LARGE SCALE GENOMIC DNA]</scope>
    <source>
        <strain evidence="6">DSM 19055</strain>
    </source>
</reference>
<dbReference type="CDD" id="cd02933">
    <property type="entry name" value="OYE_like_FMN"/>
    <property type="match status" value="1"/>
</dbReference>
<dbReference type="STRING" id="421058.SAMN05421866_0646"/>
<dbReference type="GO" id="GO:0010181">
    <property type="term" value="F:FMN binding"/>
    <property type="evidence" value="ECO:0007669"/>
    <property type="project" value="InterPro"/>
</dbReference>
<dbReference type="Gene3D" id="3.20.20.70">
    <property type="entry name" value="Aldolase class I"/>
    <property type="match status" value="1"/>
</dbReference>
<dbReference type="GO" id="GO:0005829">
    <property type="term" value="C:cytosol"/>
    <property type="evidence" value="ECO:0007669"/>
    <property type="project" value="TreeGrafter"/>
</dbReference>
<evidence type="ECO:0000313" key="5">
    <source>
        <dbReference type="EMBL" id="SHG50349.1"/>
    </source>
</evidence>
<dbReference type="InterPro" id="IPR001155">
    <property type="entry name" value="OxRdtase_FMN_N"/>
</dbReference>
<evidence type="ECO:0000256" key="1">
    <source>
        <dbReference type="ARBA" id="ARBA00001917"/>
    </source>
</evidence>
<dbReference type="Proteomes" id="UP000184047">
    <property type="component" value="Unassembled WGS sequence"/>
</dbReference>
<dbReference type="GO" id="GO:0016628">
    <property type="term" value="F:oxidoreductase activity, acting on the CH-CH group of donors, NAD or NADP as acceptor"/>
    <property type="evidence" value="ECO:0007669"/>
    <property type="project" value="UniProtKB-ARBA"/>
</dbReference>
<dbReference type="PANTHER" id="PTHR22893">
    <property type="entry name" value="NADH OXIDOREDUCTASE-RELATED"/>
    <property type="match status" value="1"/>
</dbReference>
<evidence type="ECO:0000259" key="4">
    <source>
        <dbReference type="Pfam" id="PF00724"/>
    </source>
</evidence>
<evidence type="ECO:0000256" key="3">
    <source>
        <dbReference type="ARBA" id="ARBA00023002"/>
    </source>
</evidence>
<evidence type="ECO:0000256" key="2">
    <source>
        <dbReference type="ARBA" id="ARBA00005979"/>
    </source>
</evidence>
<dbReference type="EMBL" id="FQWT01000001">
    <property type="protein sequence ID" value="SHG50349.1"/>
    <property type="molecule type" value="Genomic_DNA"/>
</dbReference>
<dbReference type="FunFam" id="3.20.20.70:FF:000059">
    <property type="entry name" value="N-ethylmaleimide reductase, FMN-linked"/>
    <property type="match status" value="1"/>
</dbReference>
<keyword evidence="6" id="KW-1185">Reference proteome</keyword>
<dbReference type="Pfam" id="PF00724">
    <property type="entry name" value="Oxidored_FMN"/>
    <property type="match status" value="1"/>
</dbReference>
<organism evidence="5 6">
    <name type="scientific">Chryseobacterium oranimense</name>
    <dbReference type="NCBI Taxonomy" id="421058"/>
    <lineage>
        <taxon>Bacteria</taxon>
        <taxon>Pseudomonadati</taxon>
        <taxon>Bacteroidota</taxon>
        <taxon>Flavobacteriia</taxon>
        <taxon>Flavobacteriales</taxon>
        <taxon>Weeksellaceae</taxon>
        <taxon>Chryseobacterium group</taxon>
        <taxon>Chryseobacterium</taxon>
    </lineage>
</organism>
<sequence length="366" mass="40935">MLQKKLTTPFISEKLSLSSRVVMAPMNRRRAVKGIPSPSMITYYQQRSGAGLLISDNIAVSSNGSAYMNTPGIYNQEQKQAWEKVVAGVHAKGGKIFAQLVQSGRVGHPAIQNNEPLIAPSALQVNETIRTPDNSYKNMTLPVAISTEEIPVWVNVFKEAAISAIEAGFDGVEIHAAHGFLIDQFINPLSNIRTDEYGGSIENRTRFLFEVMKAVIAAIGKYKVGIRLSPFREIYDLKTYPEELATHEYILDELQKLDILYVHFSNAINDGEPSIPAIFLENARQRFKNIIMIAGGFTVETAEELLQTDLVDLIAFGKLYISNPDLVERIKNDLPLADWDEETFYYGEDKGYIDYPKISFQDCSKS</sequence>
<accession>A0A1M5KCY2</accession>
<proteinExistence type="inferred from homology"/>
<dbReference type="RefSeq" id="WP_073060158.1">
    <property type="nucleotide sequence ID" value="NZ_FQWT01000001.1"/>
</dbReference>
<dbReference type="InterPro" id="IPR045247">
    <property type="entry name" value="Oye-like"/>
</dbReference>
<dbReference type="OrthoDB" id="9772736at2"/>
<gene>
    <name evidence="5" type="ORF">SAMN05421866_0646</name>
</gene>
<dbReference type="SUPFAM" id="SSF51395">
    <property type="entry name" value="FMN-linked oxidoreductases"/>
    <property type="match status" value="1"/>
</dbReference>